<feature type="transmembrane region" description="Helical" evidence="1">
    <location>
        <begin position="82"/>
        <end position="100"/>
    </location>
</feature>
<reference evidence="2" key="1">
    <citation type="journal article" date="2015" name="Nature">
        <title>Complex archaea that bridge the gap between prokaryotes and eukaryotes.</title>
        <authorList>
            <person name="Spang A."/>
            <person name="Saw J.H."/>
            <person name="Jorgensen S.L."/>
            <person name="Zaremba-Niedzwiedzka K."/>
            <person name="Martijn J."/>
            <person name="Lind A.E."/>
            <person name="van Eijk R."/>
            <person name="Schleper C."/>
            <person name="Guy L."/>
            <person name="Ettema T.J."/>
        </authorList>
    </citation>
    <scope>NUCLEOTIDE SEQUENCE</scope>
</reference>
<comment type="caution">
    <text evidence="2">The sequence shown here is derived from an EMBL/GenBank/DDBJ whole genome shotgun (WGS) entry which is preliminary data.</text>
</comment>
<evidence type="ECO:0000313" key="2">
    <source>
        <dbReference type="EMBL" id="KKM81529.1"/>
    </source>
</evidence>
<sequence length="105" mass="12063">MKMSSNCEIIYKRGEFFIRTGTAQIFKSWVHNNTKIIRYTPQFLLNRISTLMDEGEINAAMALWMRVCSSADQAPIRIKKTIFFGILKIAVAAMAIYAFIHTLLQ</sequence>
<evidence type="ECO:0000256" key="1">
    <source>
        <dbReference type="SAM" id="Phobius"/>
    </source>
</evidence>
<keyword evidence="1" id="KW-1133">Transmembrane helix</keyword>
<organism evidence="2">
    <name type="scientific">marine sediment metagenome</name>
    <dbReference type="NCBI Taxonomy" id="412755"/>
    <lineage>
        <taxon>unclassified sequences</taxon>
        <taxon>metagenomes</taxon>
        <taxon>ecological metagenomes</taxon>
    </lineage>
</organism>
<dbReference type="EMBL" id="LAZR01008007">
    <property type="protein sequence ID" value="KKM81529.1"/>
    <property type="molecule type" value="Genomic_DNA"/>
</dbReference>
<protein>
    <submittedName>
        <fullName evidence="2">Uncharacterized protein</fullName>
    </submittedName>
</protein>
<keyword evidence="1" id="KW-0472">Membrane</keyword>
<dbReference type="AlphaFoldDB" id="A0A0F9KH68"/>
<accession>A0A0F9KH68</accession>
<gene>
    <name evidence="2" type="ORF">LCGC14_1328950</name>
</gene>
<name>A0A0F9KH68_9ZZZZ</name>
<keyword evidence="1" id="KW-0812">Transmembrane</keyword>
<proteinExistence type="predicted"/>